<keyword evidence="3 4" id="KW-0175">Coiled coil</keyword>
<accession>Q4TH76</accession>
<dbReference type="GO" id="GO:0003697">
    <property type="term" value="F:single-stranded DNA binding"/>
    <property type="evidence" value="ECO:0007669"/>
    <property type="project" value="TreeGrafter"/>
</dbReference>
<dbReference type="OrthoDB" id="10254973at2759"/>
<dbReference type="GO" id="GO:0005634">
    <property type="term" value="C:nucleus"/>
    <property type="evidence" value="ECO:0007669"/>
    <property type="project" value="TreeGrafter"/>
</dbReference>
<evidence type="ECO:0000256" key="2">
    <source>
        <dbReference type="ARBA" id="ARBA00018687"/>
    </source>
</evidence>
<proteinExistence type="inferred from homology"/>
<evidence type="ECO:0000256" key="3">
    <source>
        <dbReference type="ARBA" id="ARBA00023054"/>
    </source>
</evidence>
<evidence type="ECO:0000313" key="5">
    <source>
        <dbReference type="EMBL" id="CAF87756.1"/>
    </source>
</evidence>
<sequence>PDLGADLRYHQACEKRLREIDERLKALQKETAALDRRDNELLAEKKHLSELKGKRRQLEQKISTKQDSLRQMEQNITDLKKIEEETKGKVSEVNSQKVAMVKVFIDSIKLKAKLTMEKVYLALKMVELTAEKTKLENDFREGASLLRSMDQKCSQLEQRRAQLTEQCKGHMKRAMSICRMQSKDSLPEDLRNVRLSSCTHPTACSHSRQVSRALFFWGGTQAFAKLPDTPDEIESRLSEERSRAECFTSLSENVRMRWFRRDQEIKQLEKELEEKENALEAYRKNIAEAKERWLNPLKLLVEQINEKFTAFFRSMNCAGEVDLHSENEEDYDKYGIRIRQHSPARVTPYHQSGGERSVSTMLYLMSLQELNRCPFRVVDEINQ</sequence>
<comment type="caution">
    <text evidence="5">The sequence shown here is derived from an EMBL/GenBank/DDBJ whole genome shotgun (WGS) entry which is preliminary data.</text>
</comment>
<dbReference type="InterPro" id="IPR027417">
    <property type="entry name" value="P-loop_NTPase"/>
</dbReference>
<dbReference type="EMBL" id="CAAE01003160">
    <property type="protein sequence ID" value="CAF87756.1"/>
    <property type="molecule type" value="Genomic_DNA"/>
</dbReference>
<feature type="coiled-coil region" evidence="4">
    <location>
        <begin position="146"/>
        <end position="173"/>
    </location>
</feature>
<dbReference type="PANTHER" id="PTHR45916">
    <property type="entry name" value="STRUCTURAL MAINTENANCE OF CHROMOSOMES PROTEIN 5"/>
    <property type="match status" value="1"/>
</dbReference>
<dbReference type="Gene3D" id="3.40.50.300">
    <property type="entry name" value="P-loop containing nucleotide triphosphate hydrolases"/>
    <property type="match status" value="1"/>
</dbReference>
<reference evidence="5" key="2">
    <citation type="submission" date="2004-02" db="EMBL/GenBank/DDBJ databases">
        <authorList>
            <consortium name="Genoscope"/>
            <consortium name="Whitehead Institute Centre for Genome Research"/>
        </authorList>
    </citation>
    <scope>NUCLEOTIDE SEQUENCE</scope>
</reference>
<dbReference type="SUPFAM" id="SSF52540">
    <property type="entry name" value="P-loop containing nucleoside triphosphate hydrolases"/>
    <property type="match status" value="1"/>
</dbReference>
<evidence type="ECO:0000256" key="1">
    <source>
        <dbReference type="ARBA" id="ARBA00010171"/>
    </source>
</evidence>
<dbReference type="AlphaFoldDB" id="Q4TH76"/>
<feature type="coiled-coil region" evidence="4">
    <location>
        <begin position="261"/>
        <end position="292"/>
    </location>
</feature>
<gene>
    <name evidence="5" type="ORF">GSTENG00000713001</name>
</gene>
<dbReference type="GO" id="GO:0030915">
    <property type="term" value="C:Smc5-Smc6 complex"/>
    <property type="evidence" value="ECO:0007669"/>
    <property type="project" value="TreeGrafter"/>
</dbReference>
<comment type="similarity">
    <text evidence="1">Belongs to the SMC family. SMC5 subfamily.</text>
</comment>
<reference evidence="5" key="1">
    <citation type="journal article" date="2004" name="Nature">
        <title>Genome duplication in the teleost fish Tetraodon nigroviridis reveals the early vertebrate proto-karyotype.</title>
        <authorList>
            <person name="Jaillon O."/>
            <person name="Aury J.-M."/>
            <person name="Brunet F."/>
            <person name="Petit J.-L."/>
            <person name="Stange-Thomann N."/>
            <person name="Mauceli E."/>
            <person name="Bouneau L."/>
            <person name="Fischer C."/>
            <person name="Ozouf-Costaz C."/>
            <person name="Bernot A."/>
            <person name="Nicaud S."/>
            <person name="Jaffe D."/>
            <person name="Fisher S."/>
            <person name="Lutfalla G."/>
            <person name="Dossat C."/>
            <person name="Segurens B."/>
            <person name="Dasilva C."/>
            <person name="Salanoubat M."/>
            <person name="Levy M."/>
            <person name="Boudet N."/>
            <person name="Castellano S."/>
            <person name="Anthouard V."/>
            <person name="Jubin C."/>
            <person name="Castelli V."/>
            <person name="Katinka M."/>
            <person name="Vacherie B."/>
            <person name="Biemont C."/>
            <person name="Skalli Z."/>
            <person name="Cattolico L."/>
            <person name="Poulain J."/>
            <person name="De Berardinis V."/>
            <person name="Cruaud C."/>
            <person name="Duprat S."/>
            <person name="Brottier P."/>
            <person name="Coutanceau J.-P."/>
            <person name="Gouzy J."/>
            <person name="Parra G."/>
            <person name="Lardier G."/>
            <person name="Chapple C."/>
            <person name="McKernan K.J."/>
            <person name="McEwan P."/>
            <person name="Bosak S."/>
            <person name="Kellis M."/>
            <person name="Volff J.-N."/>
            <person name="Guigo R."/>
            <person name="Zody M.C."/>
            <person name="Mesirov J."/>
            <person name="Lindblad-Toh K."/>
            <person name="Birren B."/>
            <person name="Nusbaum C."/>
            <person name="Kahn D."/>
            <person name="Robinson-Rechavi M."/>
            <person name="Laudet V."/>
            <person name="Schachter V."/>
            <person name="Quetier F."/>
            <person name="Saurin W."/>
            <person name="Scarpelli C."/>
            <person name="Wincker P."/>
            <person name="Lander E.S."/>
            <person name="Weissenbach J."/>
            <person name="Roest Crollius H."/>
        </authorList>
    </citation>
    <scope>NUCLEOTIDE SEQUENCE [LARGE SCALE GENOMIC DNA]</scope>
</reference>
<name>Q4TH76_TETNG</name>
<dbReference type="PANTHER" id="PTHR45916:SF1">
    <property type="entry name" value="STRUCTURAL MAINTENANCE OF CHROMOSOMES PROTEIN 5"/>
    <property type="match status" value="1"/>
</dbReference>
<protein>
    <recommendedName>
        <fullName evidence="2">Structural maintenance of chromosomes protein 5</fullName>
    </recommendedName>
</protein>
<organism evidence="5">
    <name type="scientific">Tetraodon nigroviridis</name>
    <name type="common">Spotted green pufferfish</name>
    <name type="synonym">Chelonodon nigroviridis</name>
    <dbReference type="NCBI Taxonomy" id="99883"/>
    <lineage>
        <taxon>Eukaryota</taxon>
        <taxon>Metazoa</taxon>
        <taxon>Chordata</taxon>
        <taxon>Craniata</taxon>
        <taxon>Vertebrata</taxon>
        <taxon>Euteleostomi</taxon>
        <taxon>Actinopterygii</taxon>
        <taxon>Neopterygii</taxon>
        <taxon>Teleostei</taxon>
        <taxon>Neoteleostei</taxon>
        <taxon>Acanthomorphata</taxon>
        <taxon>Eupercaria</taxon>
        <taxon>Tetraodontiformes</taxon>
        <taxon>Tetradontoidea</taxon>
        <taxon>Tetraodontidae</taxon>
        <taxon>Tetraodon</taxon>
    </lineage>
</organism>
<evidence type="ECO:0000256" key="4">
    <source>
        <dbReference type="SAM" id="Coils"/>
    </source>
</evidence>
<feature type="coiled-coil region" evidence="4">
    <location>
        <begin position="10"/>
        <end position="89"/>
    </location>
</feature>
<feature type="non-terminal residue" evidence="5">
    <location>
        <position position="383"/>
    </location>
</feature>
<dbReference type="GO" id="GO:0000724">
    <property type="term" value="P:double-strand break repair via homologous recombination"/>
    <property type="evidence" value="ECO:0007669"/>
    <property type="project" value="TreeGrafter"/>
</dbReference>
<dbReference type="KEGG" id="tng:GSTEN00000713G001"/>
<feature type="non-terminal residue" evidence="5">
    <location>
        <position position="1"/>
    </location>
</feature>